<dbReference type="AlphaFoldDB" id="A0A564MM53"/>
<feature type="transmembrane region" description="Helical" evidence="9">
    <location>
        <begin position="46"/>
        <end position="64"/>
    </location>
</feature>
<keyword evidence="7 9" id="KW-0472">Membrane</keyword>
<dbReference type="Pfam" id="PF04290">
    <property type="entry name" value="DctQ"/>
    <property type="match status" value="1"/>
</dbReference>
<feature type="transmembrane region" description="Helical" evidence="9">
    <location>
        <begin position="85"/>
        <end position="106"/>
    </location>
</feature>
<dbReference type="Proteomes" id="UP000318370">
    <property type="component" value="Unassembled WGS sequence"/>
</dbReference>
<dbReference type="InterPro" id="IPR055348">
    <property type="entry name" value="DctQ"/>
</dbReference>
<dbReference type="GO" id="GO:0022857">
    <property type="term" value="F:transmembrane transporter activity"/>
    <property type="evidence" value="ECO:0007669"/>
    <property type="project" value="UniProtKB-UniRule"/>
</dbReference>
<dbReference type="PANTHER" id="PTHR35011:SF2">
    <property type="entry name" value="2,3-DIKETO-L-GULONATE TRAP TRANSPORTER SMALL PERMEASE PROTEIN YIAM"/>
    <property type="match status" value="1"/>
</dbReference>
<name>A0A564MM53_9ENTR</name>
<comment type="subcellular location">
    <subcellularLocation>
        <location evidence="1 9">Cell inner membrane</location>
        <topology evidence="1 9">Multi-pass membrane protein</topology>
    </subcellularLocation>
</comment>
<evidence type="ECO:0000256" key="1">
    <source>
        <dbReference type="ARBA" id="ARBA00004429"/>
    </source>
</evidence>
<sequence length="153" mass="17602">MKPSLIFNKLLKILSFSTLCIMTILVFCNVILRYFFHSGIPWSEELARICFVYAIFIGIIIAARSRTHLIVDFITSRLSLKNQKWVSLIANALSIFILLIIVDGAWDLMQLTKDLKMPATELSTSWLYLAAFISSTIYIIILFIDSYNDLRNK</sequence>
<keyword evidence="4 9" id="KW-0997">Cell inner membrane</keyword>
<dbReference type="PANTHER" id="PTHR35011">
    <property type="entry name" value="2,3-DIKETO-L-GULONATE TRAP TRANSPORTER SMALL PERMEASE PROTEIN YIAM"/>
    <property type="match status" value="1"/>
</dbReference>
<evidence type="ECO:0000313" key="12">
    <source>
        <dbReference type="Proteomes" id="UP000318370"/>
    </source>
</evidence>
<evidence type="ECO:0000313" key="11">
    <source>
        <dbReference type="EMBL" id="VUS94980.1"/>
    </source>
</evidence>
<keyword evidence="2 9" id="KW-0813">Transport</keyword>
<reference evidence="11 12" key="1">
    <citation type="submission" date="2019-07" db="EMBL/GenBank/DDBJ databases">
        <authorList>
            <person name="Brisse S."/>
            <person name="Rodrigues C."/>
            <person name="Thorpe H."/>
        </authorList>
    </citation>
    <scope>NUCLEOTIDE SEQUENCE [LARGE SCALE GENOMIC DNA]</scope>
    <source>
        <strain evidence="11">SB6408</strain>
    </source>
</reference>
<comment type="subunit">
    <text evidence="9">The complex comprises the extracytoplasmic solute receptor protein and the two transmembrane proteins.</text>
</comment>
<comment type="similarity">
    <text evidence="8 9">Belongs to the TRAP transporter small permease family.</text>
</comment>
<evidence type="ECO:0000256" key="6">
    <source>
        <dbReference type="ARBA" id="ARBA00022989"/>
    </source>
</evidence>
<evidence type="ECO:0000256" key="5">
    <source>
        <dbReference type="ARBA" id="ARBA00022692"/>
    </source>
</evidence>
<keyword evidence="5 9" id="KW-0812">Transmembrane</keyword>
<dbReference type="InterPro" id="IPR007387">
    <property type="entry name" value="TRAP_DctQ"/>
</dbReference>
<feature type="transmembrane region" description="Helical" evidence="9">
    <location>
        <begin position="126"/>
        <end position="144"/>
    </location>
</feature>
<evidence type="ECO:0000256" key="2">
    <source>
        <dbReference type="ARBA" id="ARBA00022448"/>
    </source>
</evidence>
<evidence type="ECO:0000259" key="10">
    <source>
        <dbReference type="Pfam" id="PF04290"/>
    </source>
</evidence>
<dbReference type="RefSeq" id="WP_185931914.1">
    <property type="nucleotide sequence ID" value="NZ_CABGHF010000034.1"/>
</dbReference>
<keyword evidence="6 9" id="KW-1133">Transmembrane helix</keyword>
<dbReference type="GO" id="GO:0015740">
    <property type="term" value="P:C4-dicarboxylate transport"/>
    <property type="evidence" value="ECO:0007669"/>
    <property type="project" value="TreeGrafter"/>
</dbReference>
<comment type="function">
    <text evidence="9">Part of the tripartite ATP-independent periplasmic (TRAP) transport system.</text>
</comment>
<proteinExistence type="inferred from homology"/>
<evidence type="ECO:0000256" key="3">
    <source>
        <dbReference type="ARBA" id="ARBA00022475"/>
    </source>
</evidence>
<gene>
    <name evidence="11" type="primary">yiaM_2</name>
    <name evidence="11" type="ORF">SB6408_01594</name>
</gene>
<evidence type="ECO:0000256" key="8">
    <source>
        <dbReference type="ARBA" id="ARBA00038436"/>
    </source>
</evidence>
<evidence type="ECO:0000256" key="7">
    <source>
        <dbReference type="ARBA" id="ARBA00023136"/>
    </source>
</evidence>
<keyword evidence="3" id="KW-1003">Cell membrane</keyword>
<feature type="domain" description="Tripartite ATP-independent periplasmic transporters DctQ component" evidence="10">
    <location>
        <begin position="22"/>
        <end position="151"/>
    </location>
</feature>
<accession>A0A564MM53</accession>
<dbReference type="GO" id="GO:0005886">
    <property type="term" value="C:plasma membrane"/>
    <property type="evidence" value="ECO:0007669"/>
    <property type="project" value="UniProtKB-SubCell"/>
</dbReference>
<protein>
    <recommendedName>
        <fullName evidence="9">TRAP transporter small permease protein</fullName>
    </recommendedName>
</protein>
<evidence type="ECO:0000256" key="4">
    <source>
        <dbReference type="ARBA" id="ARBA00022519"/>
    </source>
</evidence>
<dbReference type="EMBL" id="CABGHF010000034">
    <property type="protein sequence ID" value="VUS94980.1"/>
    <property type="molecule type" value="Genomic_DNA"/>
</dbReference>
<feature type="transmembrane region" description="Helical" evidence="9">
    <location>
        <begin position="12"/>
        <end position="34"/>
    </location>
</feature>
<organism evidence="11 12">
    <name type="scientific">Klebsiella spallanzanii</name>
    <dbReference type="NCBI Taxonomy" id="2587528"/>
    <lineage>
        <taxon>Bacteria</taxon>
        <taxon>Pseudomonadati</taxon>
        <taxon>Pseudomonadota</taxon>
        <taxon>Gammaproteobacteria</taxon>
        <taxon>Enterobacterales</taxon>
        <taxon>Enterobacteriaceae</taxon>
        <taxon>Klebsiella/Raoultella group</taxon>
        <taxon>Klebsiella</taxon>
    </lineage>
</organism>
<evidence type="ECO:0000256" key="9">
    <source>
        <dbReference type="RuleBase" id="RU369079"/>
    </source>
</evidence>